<evidence type="ECO:0000256" key="1">
    <source>
        <dbReference type="SAM" id="MobiDB-lite"/>
    </source>
</evidence>
<evidence type="ECO:0000256" key="2">
    <source>
        <dbReference type="SAM" id="Phobius"/>
    </source>
</evidence>
<keyword evidence="2" id="KW-0812">Transmembrane</keyword>
<feature type="compositionally biased region" description="Polar residues" evidence="1">
    <location>
        <begin position="1"/>
        <end position="10"/>
    </location>
</feature>
<feature type="compositionally biased region" description="Low complexity" evidence="1">
    <location>
        <begin position="137"/>
        <end position="147"/>
    </location>
</feature>
<dbReference type="OrthoDB" id="5595612at2759"/>
<evidence type="ECO:0000313" key="3">
    <source>
        <dbReference type="EMBL" id="KAF9069144.1"/>
    </source>
</evidence>
<feature type="transmembrane region" description="Helical" evidence="2">
    <location>
        <begin position="514"/>
        <end position="537"/>
    </location>
</feature>
<protein>
    <submittedName>
        <fullName evidence="3">Uncharacterized protein</fullName>
    </submittedName>
</protein>
<feature type="region of interest" description="Disordered" evidence="1">
    <location>
        <begin position="460"/>
        <end position="506"/>
    </location>
</feature>
<feature type="region of interest" description="Disordered" evidence="1">
    <location>
        <begin position="48"/>
        <end position="70"/>
    </location>
</feature>
<sequence length="1072" mass="113851">MSQLPTQNQDSRTDDKPRPPTKGHLSSGSTGTTVSGIADSTISFAGSLHLGRFPAPPASIPSSPIVSEYSSSIAGSGFTHATASTAPLAPRRNKSNNTTLVAGSPTSAKHKPLPSAKSGRSVESRKGYGQDVEESRPSSPQSRIISPFDWHEGASSIDVDATEDRLLSTNFITSLLQENSTSRDHRRASINSDAYSGFSEMTYPPIMRYPGASERAPPVPSIPAHTPPRTQPLPRPHGARPPPSAFSPIPEGSGHASDDSDTLASNNDFTTTVIRSASISRGPHVPGATVVGVAPARLRSYSSEQRSSSAPSDDRTLSYGQFAQVSTPSFRHNSALASSTMQPHFLRENPRSNSGANSRQSVHSTKSFVPSVISRISEAGRSMARVWKKKPLPPVPTIPHIPIAAEQQSRLEDSRVPLPHLVARAEALNGLLEKGYHPHHSLDSTYYGYGALPKDGYGTLPKEDINSHTSALEGAEGESSIQRRRADGTDRPWSSTQLDPNKRQKTPIPNRKRYLIILAIFIVIASAAIGAGVGVSLRHKSSPSLPVCSNTNTTGTYCDLNATCVCTSTESGQCNGLAQSLFSLTSTMNRYFDTNYSVGAVYTAVWLADGSSTDSSCASQALLIDTPGLSSAIYPNRTLWAQSALLWNFVQSQNVTATDNLQSFTRSAPWSDLSSDVPVTSSSTSYSITTSGFTFNFAAQTVTPPAINFTTNGQPVNTQISRVSNTALLVLNRMYSYALASSTQRSRALQLYWVNVLGQELSTLPTFRSAVLSSILIPFDATYNVSSQALANQMTNSTTQAFPVPLSCYPGLNSTQIQQINAIEQNVYGLSGVSSASSFNTSCYPDRPLYGVLDVLRLRLPFVDSRTGVATQAATLQTDVYPRVVVRSGELLSALPSSSNASAFTTASATNPRDYGTLNNMDHVLLDFLSSIPDVSVASALATFLTSPPNGSLPSLLANSAGIIPSLEVAVFGSVLPSDISSTVSSFVSSSGALFFGSNPGNSFRDWTIVATGSSVVWAQSSFSTQVDRDSSFSNSSFESIWSVAASAIASNAPNVGVSNITSSLQSFGLLS</sequence>
<feature type="compositionally biased region" description="Low complexity" evidence="1">
    <location>
        <begin position="22"/>
        <end position="36"/>
    </location>
</feature>
<reference evidence="3" key="1">
    <citation type="submission" date="2020-11" db="EMBL/GenBank/DDBJ databases">
        <authorList>
            <consortium name="DOE Joint Genome Institute"/>
            <person name="Ahrendt S."/>
            <person name="Riley R."/>
            <person name="Andreopoulos W."/>
            <person name="Labutti K."/>
            <person name="Pangilinan J."/>
            <person name="Ruiz-Duenas F.J."/>
            <person name="Barrasa J.M."/>
            <person name="Sanchez-Garcia M."/>
            <person name="Camarero S."/>
            <person name="Miyauchi S."/>
            <person name="Serrano A."/>
            <person name="Linde D."/>
            <person name="Babiker R."/>
            <person name="Drula E."/>
            <person name="Ayuso-Fernandez I."/>
            <person name="Pacheco R."/>
            <person name="Padilla G."/>
            <person name="Ferreira P."/>
            <person name="Barriuso J."/>
            <person name="Kellner H."/>
            <person name="Castanera R."/>
            <person name="Alfaro M."/>
            <person name="Ramirez L."/>
            <person name="Pisabarro A.G."/>
            <person name="Kuo A."/>
            <person name="Tritt A."/>
            <person name="Lipzen A."/>
            <person name="He G."/>
            <person name="Yan M."/>
            <person name="Ng V."/>
            <person name="Cullen D."/>
            <person name="Martin F."/>
            <person name="Rosso M.-N."/>
            <person name="Henrissat B."/>
            <person name="Hibbett D."/>
            <person name="Martinez A.T."/>
            <person name="Grigoriev I.V."/>
        </authorList>
    </citation>
    <scope>NUCLEOTIDE SEQUENCE</scope>
    <source>
        <strain evidence="3">AH 40177</strain>
    </source>
</reference>
<feature type="region of interest" description="Disordered" evidence="1">
    <location>
        <begin position="209"/>
        <end position="266"/>
    </location>
</feature>
<dbReference type="AlphaFoldDB" id="A0A9P5PTP7"/>
<dbReference type="EMBL" id="JADNRY010000054">
    <property type="protein sequence ID" value="KAF9069144.1"/>
    <property type="molecule type" value="Genomic_DNA"/>
</dbReference>
<gene>
    <name evidence="3" type="ORF">BDP27DRAFT_1421335</name>
</gene>
<comment type="caution">
    <text evidence="3">The sequence shown here is derived from an EMBL/GenBank/DDBJ whole genome shotgun (WGS) entry which is preliminary data.</text>
</comment>
<feature type="compositionally biased region" description="Pro residues" evidence="1">
    <location>
        <begin position="217"/>
        <end position="245"/>
    </location>
</feature>
<keyword evidence="2" id="KW-1133">Transmembrane helix</keyword>
<organism evidence="3 4">
    <name type="scientific">Rhodocollybia butyracea</name>
    <dbReference type="NCBI Taxonomy" id="206335"/>
    <lineage>
        <taxon>Eukaryota</taxon>
        <taxon>Fungi</taxon>
        <taxon>Dikarya</taxon>
        <taxon>Basidiomycota</taxon>
        <taxon>Agaricomycotina</taxon>
        <taxon>Agaricomycetes</taxon>
        <taxon>Agaricomycetidae</taxon>
        <taxon>Agaricales</taxon>
        <taxon>Marasmiineae</taxon>
        <taxon>Omphalotaceae</taxon>
        <taxon>Rhodocollybia</taxon>
    </lineage>
</organism>
<keyword evidence="2" id="KW-0472">Membrane</keyword>
<name>A0A9P5PTP7_9AGAR</name>
<feature type="region of interest" description="Disordered" evidence="1">
    <location>
        <begin position="342"/>
        <end position="366"/>
    </location>
</feature>
<feature type="compositionally biased region" description="Basic and acidic residues" evidence="1">
    <location>
        <begin position="120"/>
        <end position="136"/>
    </location>
</feature>
<keyword evidence="4" id="KW-1185">Reference proteome</keyword>
<evidence type="ECO:0000313" key="4">
    <source>
        <dbReference type="Proteomes" id="UP000772434"/>
    </source>
</evidence>
<proteinExistence type="predicted"/>
<feature type="region of interest" description="Disordered" evidence="1">
    <location>
        <begin position="83"/>
        <end position="150"/>
    </location>
</feature>
<feature type="compositionally biased region" description="Polar residues" evidence="1">
    <location>
        <begin position="95"/>
        <end position="107"/>
    </location>
</feature>
<feature type="region of interest" description="Disordered" evidence="1">
    <location>
        <begin position="1"/>
        <end position="36"/>
    </location>
</feature>
<accession>A0A9P5PTP7</accession>
<feature type="compositionally biased region" description="Low complexity" evidence="1">
    <location>
        <begin position="60"/>
        <end position="70"/>
    </location>
</feature>
<feature type="compositionally biased region" description="Polar residues" evidence="1">
    <location>
        <begin position="351"/>
        <end position="366"/>
    </location>
</feature>
<dbReference type="Proteomes" id="UP000772434">
    <property type="component" value="Unassembled WGS sequence"/>
</dbReference>